<evidence type="ECO:0000313" key="2">
    <source>
        <dbReference type="EMBL" id="KAJ4952073.1"/>
    </source>
</evidence>
<feature type="compositionally biased region" description="Basic and acidic residues" evidence="1">
    <location>
        <begin position="212"/>
        <end position="227"/>
    </location>
</feature>
<dbReference type="Proteomes" id="UP001141806">
    <property type="component" value="Unassembled WGS sequence"/>
</dbReference>
<evidence type="ECO:0000313" key="3">
    <source>
        <dbReference type="Proteomes" id="UP001141806"/>
    </source>
</evidence>
<comment type="caution">
    <text evidence="2">The sequence shown here is derived from an EMBL/GenBank/DDBJ whole genome shotgun (WGS) entry which is preliminary data.</text>
</comment>
<protein>
    <submittedName>
        <fullName evidence="2">Uncharacterized protein</fullName>
    </submittedName>
</protein>
<keyword evidence="3" id="KW-1185">Reference proteome</keyword>
<dbReference type="EMBL" id="JAMYWD010000012">
    <property type="protein sequence ID" value="KAJ4952073.1"/>
    <property type="molecule type" value="Genomic_DNA"/>
</dbReference>
<sequence length="1080" mass="119207">MSSENIYQYSPEQPIETVLRSQKQSRISYTRDFLLSLSELDVCKRLPTGFDSSILSELEEASHSIPEWQRIPGSLSSQSFRRGEYGSSPPTRGDCGNYSRGISGRWDSRSSNSNEKDSDTHSDCSDSGRRYGNQSRHNSEHDGLLGSGAFVRPPGYSAGVSVPKVRGNGQHQLSRSNEPYHPPRPYKAVPHSRRDHTDSYNDETFGSTECSSQDRAEEERKRRDSFELMRMEQQKAFQERKKHVSDKQKGVFDTDITALLEGSEDEKKLPNKDNASQASVVPLVSENDSAGFSFPTQTPASRPLVPPGFTSSILEKNLGSKTQMPTPEAEVGNVGFGNSIKHVEDNLVANGTYNNLHKKQQWGMDSTDQHYEMKSVHAPLVDGSERFAFPSSSGEVSDNSAVVDSSCKSSKLSEACEGQNYGEVTTIDSDKVTGHKIVNTGGQDHSNSILEKLFGSALIANTVGSSSFIEHHDHDIKADDSRSSIPFQSSKFAQWFLEEEKKPVDDFSGGKSRDLLSLIVTSDRGGYQGSGVSDEKANEYIPPVLPFESNEHANMFIASTATSVPVGISEPVYHHNKSGNSQGVLTCEDLEQSILQEINEKSSSLQHSVQSGSVTNTKAEQSKVDVDNCASQHLLSLLQKGTSLKDPAPLSNLDLFPDKPHVYGMGSLGPVVYRSSELNTENIQNSEKTLTLETLFGTAFMKELHSVGAPVSIHRVSTGGARRTDVSEPHGLPFPVSEDGLFSSTVEEFGLSKSSTEGNYLASKVKSEKIEGHWLGFDDPQTDLRSRFGAASGFEDRADGTMEIKLPEEDSLITVADSVNPLNTRFMPAFNATKDELLSPSNTQIDIAEKLAALNATLKDERSTVPGLEGPFFRGLHDPVDPEIPYHNLHGQPSSPQFHHPPMNHGRPFFHSIEAHHARVNSPVKYMGPENIIRHDSPPHHHFPANMFRHPSFQHVSAAPTRFDLPHHSMLPHMHMPNSFPPPHHIQGLPRGSPMPPRAFNQMAGYMPEMNLMQGFPVNHRQPNYNGLGIPLPESNHPESLERLIEMELRANSKQVHPVAAPGHSMGMYGHELDMAFRYR</sequence>
<dbReference type="OrthoDB" id="1923709at2759"/>
<feature type="region of interest" description="Disordered" evidence="1">
    <location>
        <begin position="69"/>
        <end position="227"/>
    </location>
</feature>
<feature type="compositionally biased region" description="Polar residues" evidence="1">
    <location>
        <begin position="202"/>
        <end position="211"/>
    </location>
</feature>
<name>A0A9Q0GSX0_9MAGN</name>
<organism evidence="2 3">
    <name type="scientific">Protea cynaroides</name>
    <dbReference type="NCBI Taxonomy" id="273540"/>
    <lineage>
        <taxon>Eukaryota</taxon>
        <taxon>Viridiplantae</taxon>
        <taxon>Streptophyta</taxon>
        <taxon>Embryophyta</taxon>
        <taxon>Tracheophyta</taxon>
        <taxon>Spermatophyta</taxon>
        <taxon>Magnoliopsida</taxon>
        <taxon>Proteales</taxon>
        <taxon>Proteaceae</taxon>
        <taxon>Protea</taxon>
    </lineage>
</organism>
<evidence type="ECO:0000256" key="1">
    <source>
        <dbReference type="SAM" id="MobiDB-lite"/>
    </source>
</evidence>
<accession>A0A9Q0GSX0</accession>
<proteinExistence type="predicted"/>
<gene>
    <name evidence="2" type="ORF">NE237_028905</name>
</gene>
<dbReference type="AlphaFoldDB" id="A0A9Q0GSX0"/>
<dbReference type="PANTHER" id="PTHR34802:SF1">
    <property type="entry name" value="CHORISMATE SYNTHASE"/>
    <property type="match status" value="1"/>
</dbReference>
<feature type="compositionally biased region" description="Basic and acidic residues" evidence="1">
    <location>
        <begin position="114"/>
        <end position="129"/>
    </location>
</feature>
<reference evidence="2" key="1">
    <citation type="journal article" date="2023" name="Plant J.">
        <title>The genome of the king protea, Protea cynaroides.</title>
        <authorList>
            <person name="Chang J."/>
            <person name="Duong T.A."/>
            <person name="Schoeman C."/>
            <person name="Ma X."/>
            <person name="Roodt D."/>
            <person name="Barker N."/>
            <person name="Li Z."/>
            <person name="Van de Peer Y."/>
            <person name="Mizrachi E."/>
        </authorList>
    </citation>
    <scope>NUCLEOTIDE SEQUENCE</scope>
    <source>
        <tissue evidence="2">Young leaves</tissue>
    </source>
</reference>
<dbReference type="PANTHER" id="PTHR34802">
    <property type="entry name" value="CHORISMATE SYNTHASE"/>
    <property type="match status" value="1"/>
</dbReference>